<evidence type="ECO:0000256" key="1">
    <source>
        <dbReference type="ARBA" id="ARBA00004651"/>
    </source>
</evidence>
<protein>
    <recommendedName>
        <fullName evidence="11">SH3 domain-containing protein</fullName>
    </recommendedName>
</protein>
<evidence type="ECO:0000256" key="2">
    <source>
        <dbReference type="ARBA" id="ARBA00009739"/>
    </source>
</evidence>
<dbReference type="PRINTS" id="PR00452">
    <property type="entry name" value="SH3DOMAIN"/>
</dbReference>
<keyword evidence="6 10" id="KW-1133">Transmembrane helix</keyword>
<keyword evidence="13" id="KW-1185">Reference proteome</keyword>
<dbReference type="InParanoid" id="A0A0H2RPJ4"/>
<dbReference type="InterPro" id="IPR001452">
    <property type="entry name" value="SH3_domain"/>
</dbReference>
<dbReference type="InterPro" id="IPR036028">
    <property type="entry name" value="SH3-like_dom_sf"/>
</dbReference>
<keyword evidence="3 9" id="KW-0728">SH3 domain</keyword>
<evidence type="ECO:0000256" key="9">
    <source>
        <dbReference type="PROSITE-ProRule" id="PRU00192"/>
    </source>
</evidence>
<dbReference type="STRING" id="27342.A0A0H2RPJ4"/>
<dbReference type="OrthoDB" id="5983572at2759"/>
<gene>
    <name evidence="12" type="ORF">SCHPADRAFT_903877</name>
</gene>
<evidence type="ECO:0000313" key="12">
    <source>
        <dbReference type="EMBL" id="KLO13799.1"/>
    </source>
</evidence>
<evidence type="ECO:0000256" key="7">
    <source>
        <dbReference type="ARBA" id="ARBA00023016"/>
    </source>
</evidence>
<dbReference type="GO" id="GO:0005886">
    <property type="term" value="C:plasma membrane"/>
    <property type="evidence" value="ECO:0007669"/>
    <property type="project" value="UniProtKB-SubCell"/>
</dbReference>
<evidence type="ECO:0000256" key="10">
    <source>
        <dbReference type="SAM" id="Phobius"/>
    </source>
</evidence>
<proteinExistence type="inferred from homology"/>
<evidence type="ECO:0000259" key="11">
    <source>
        <dbReference type="PROSITE" id="PS50002"/>
    </source>
</evidence>
<feature type="transmembrane region" description="Helical" evidence="10">
    <location>
        <begin position="126"/>
        <end position="146"/>
    </location>
</feature>
<reference evidence="12 13" key="1">
    <citation type="submission" date="2015-04" db="EMBL/GenBank/DDBJ databases">
        <title>Complete genome sequence of Schizopora paradoxa KUC8140, a cosmopolitan wood degrader in East Asia.</title>
        <authorList>
            <consortium name="DOE Joint Genome Institute"/>
            <person name="Min B."/>
            <person name="Park H."/>
            <person name="Jang Y."/>
            <person name="Kim J.-J."/>
            <person name="Kim K.H."/>
            <person name="Pangilinan J."/>
            <person name="Lipzen A."/>
            <person name="Riley R."/>
            <person name="Grigoriev I.V."/>
            <person name="Spatafora J.W."/>
            <person name="Choi I.-G."/>
        </authorList>
    </citation>
    <scope>NUCLEOTIDE SEQUENCE [LARGE SCALE GENOMIC DNA]</scope>
    <source>
        <strain evidence="12 13">KUC8140</strain>
    </source>
</reference>
<evidence type="ECO:0000256" key="5">
    <source>
        <dbReference type="ARBA" id="ARBA00022692"/>
    </source>
</evidence>
<dbReference type="SMART" id="SM00326">
    <property type="entry name" value="SH3"/>
    <property type="match status" value="1"/>
</dbReference>
<keyword evidence="5 10" id="KW-0812">Transmembrane</keyword>
<keyword evidence="4" id="KW-1003">Cell membrane</keyword>
<dbReference type="SUPFAM" id="SSF50044">
    <property type="entry name" value="SH3-domain"/>
    <property type="match status" value="1"/>
</dbReference>
<evidence type="ECO:0000256" key="6">
    <source>
        <dbReference type="ARBA" id="ARBA00022989"/>
    </source>
</evidence>
<evidence type="ECO:0000313" key="13">
    <source>
        <dbReference type="Proteomes" id="UP000053477"/>
    </source>
</evidence>
<sequence length="368" mass="38413">MQNAENAALEDGTMSRTVVDMDVVAVEHARRRSVAGGPKGEERQQTQTTEGYDFTPILTHYLFLFTTILAVAGWFTAFIGQAVATSKFGHDAVGVLWFAIFLQLFLIMGVLHTLASDSIAMHRFQISVFGAVAIVFAVTGVNQGIFSSEASLDAMAAGWLLLAIVDILWTLYFTSEEDSLQLHVFNSMGTGGLSPPSRRRRAGRGASMNMAASGGNGYTGSYAGGGIGPTDFDTKIGAGGIGAPMSTRSNGSIGGGSVGAGPRTTTAGSLTNVPATGDNIGAMSPLMGSGNAGVGAGGGLSPANTDQPEFPYRAKALYDYNASPDDANELSFKKGDMLDVLDKSGKWWSVKTPGGELKIAPSNYLQLQ</sequence>
<dbReference type="InterPro" id="IPR035522">
    <property type="entry name" value="Sho1_SH3"/>
</dbReference>
<feature type="domain" description="SH3" evidence="11">
    <location>
        <begin position="309"/>
        <end position="368"/>
    </location>
</feature>
<organism evidence="12 13">
    <name type="scientific">Schizopora paradoxa</name>
    <dbReference type="NCBI Taxonomy" id="27342"/>
    <lineage>
        <taxon>Eukaryota</taxon>
        <taxon>Fungi</taxon>
        <taxon>Dikarya</taxon>
        <taxon>Basidiomycota</taxon>
        <taxon>Agaricomycotina</taxon>
        <taxon>Agaricomycetes</taxon>
        <taxon>Hymenochaetales</taxon>
        <taxon>Schizoporaceae</taxon>
        <taxon>Schizopora</taxon>
    </lineage>
</organism>
<dbReference type="EMBL" id="KQ085954">
    <property type="protein sequence ID" value="KLO13799.1"/>
    <property type="molecule type" value="Genomic_DNA"/>
</dbReference>
<dbReference type="AlphaFoldDB" id="A0A0H2RPJ4"/>
<evidence type="ECO:0000256" key="4">
    <source>
        <dbReference type="ARBA" id="ARBA00022475"/>
    </source>
</evidence>
<dbReference type="Proteomes" id="UP000053477">
    <property type="component" value="Unassembled WGS sequence"/>
</dbReference>
<dbReference type="PROSITE" id="PS50002">
    <property type="entry name" value="SH3"/>
    <property type="match status" value="1"/>
</dbReference>
<comment type="similarity">
    <text evidence="2">Belongs to the SHO1 family.</text>
</comment>
<accession>A0A0H2RPJ4</accession>
<dbReference type="Pfam" id="PF00018">
    <property type="entry name" value="SH3_1"/>
    <property type="match status" value="1"/>
</dbReference>
<dbReference type="Gene3D" id="2.30.30.40">
    <property type="entry name" value="SH3 Domains"/>
    <property type="match status" value="1"/>
</dbReference>
<keyword evidence="8 10" id="KW-0472">Membrane</keyword>
<keyword evidence="7" id="KW-0346">Stress response</keyword>
<feature type="transmembrane region" description="Helical" evidence="10">
    <location>
        <begin position="152"/>
        <end position="173"/>
    </location>
</feature>
<evidence type="ECO:0000256" key="3">
    <source>
        <dbReference type="ARBA" id="ARBA00022443"/>
    </source>
</evidence>
<comment type="subcellular location">
    <subcellularLocation>
        <location evidence="1">Cell membrane</location>
        <topology evidence="1">Multi-pass membrane protein</topology>
    </subcellularLocation>
</comment>
<feature type="transmembrane region" description="Helical" evidence="10">
    <location>
        <begin position="95"/>
        <end position="114"/>
    </location>
</feature>
<evidence type="ECO:0000256" key="8">
    <source>
        <dbReference type="ARBA" id="ARBA00023136"/>
    </source>
</evidence>
<dbReference type="CDD" id="cd11855">
    <property type="entry name" value="SH3_Sho1p"/>
    <property type="match status" value="1"/>
</dbReference>
<feature type="transmembrane region" description="Helical" evidence="10">
    <location>
        <begin position="61"/>
        <end position="83"/>
    </location>
</feature>
<name>A0A0H2RPJ4_9AGAM</name>